<dbReference type="PANTHER" id="PTHR31025">
    <property type="entry name" value="SI:CH211-196P9.1-RELATED"/>
    <property type="match status" value="1"/>
</dbReference>
<dbReference type="EMBL" id="JAVHJS010000003">
    <property type="protein sequence ID" value="KAK2864285.1"/>
    <property type="molecule type" value="Genomic_DNA"/>
</dbReference>
<feature type="compositionally biased region" description="Basic residues" evidence="1">
    <location>
        <begin position="1"/>
        <end position="11"/>
    </location>
</feature>
<gene>
    <name evidence="3" type="ORF">Q7C36_003439</name>
</gene>
<dbReference type="Proteomes" id="UP001187315">
    <property type="component" value="Unassembled WGS sequence"/>
</dbReference>
<evidence type="ECO:0000313" key="4">
    <source>
        <dbReference type="Proteomes" id="UP001187315"/>
    </source>
</evidence>
<keyword evidence="2" id="KW-1133">Transmembrane helix</keyword>
<feature type="region of interest" description="Disordered" evidence="1">
    <location>
        <begin position="1"/>
        <end position="28"/>
    </location>
</feature>
<evidence type="ECO:0000256" key="1">
    <source>
        <dbReference type="SAM" id="MobiDB-lite"/>
    </source>
</evidence>
<sequence>MHVLHTARTRRSSASSTPQTPRRYPSVIPGLPNEYQDLAEAFMSNAALRSSRTNSDIQSLSEAKNKSFVTLTSAVSPECPVEETEESLKDKQKEMKDLYSTEGPAGAERRHLSQLMEATYYLQQKSINACPSPSFADHFKSLTNISILEKLENSMEEKGKMIIQFFQQKPAGCNANEIQRILMKFDDSGASCFIPCVILLLLSHFKEKPEALVLQADLSHIYDQCFEICCNCSINVDCCIFSYILYFLFSILFLGEIFTATQWTLSIEGHLVVNPHPNLVAGFAALFASYYNFNLVYQEEASSTFEFVQRCFVGINPPTGTKTATTKVGGKKVEKPLRRETTQSTLMCTLLRKLMDFEWLHM</sequence>
<proteinExistence type="predicted"/>
<name>A0AA88T996_TACVA</name>
<reference evidence="3" key="1">
    <citation type="submission" date="2023-08" db="EMBL/GenBank/DDBJ databases">
        <title>Pelteobagrus vachellii genome.</title>
        <authorList>
            <person name="Liu H."/>
        </authorList>
    </citation>
    <scope>NUCLEOTIDE SEQUENCE</scope>
    <source>
        <strain evidence="3">PRFRI_2022a</strain>
        <tissue evidence="3">Muscle</tissue>
    </source>
</reference>
<evidence type="ECO:0000313" key="3">
    <source>
        <dbReference type="EMBL" id="KAK2864285.1"/>
    </source>
</evidence>
<dbReference type="PANTHER" id="PTHR31025:SF30">
    <property type="entry name" value="SI:DKEY-15H8.17"/>
    <property type="match status" value="1"/>
</dbReference>
<dbReference type="AlphaFoldDB" id="A0AA88T996"/>
<keyword evidence="4" id="KW-1185">Reference proteome</keyword>
<keyword evidence="2" id="KW-0472">Membrane</keyword>
<protein>
    <submittedName>
        <fullName evidence="3">Uncharacterized protein</fullName>
    </submittedName>
</protein>
<evidence type="ECO:0000256" key="2">
    <source>
        <dbReference type="SAM" id="Phobius"/>
    </source>
</evidence>
<comment type="caution">
    <text evidence="3">The sequence shown here is derived from an EMBL/GenBank/DDBJ whole genome shotgun (WGS) entry which is preliminary data.</text>
</comment>
<feature type="transmembrane region" description="Helical" evidence="2">
    <location>
        <begin position="240"/>
        <end position="258"/>
    </location>
</feature>
<organism evidence="3 4">
    <name type="scientific">Tachysurus vachellii</name>
    <name type="common">Darkbarbel catfish</name>
    <name type="synonym">Pelteobagrus vachellii</name>
    <dbReference type="NCBI Taxonomy" id="175792"/>
    <lineage>
        <taxon>Eukaryota</taxon>
        <taxon>Metazoa</taxon>
        <taxon>Chordata</taxon>
        <taxon>Craniata</taxon>
        <taxon>Vertebrata</taxon>
        <taxon>Euteleostomi</taxon>
        <taxon>Actinopterygii</taxon>
        <taxon>Neopterygii</taxon>
        <taxon>Teleostei</taxon>
        <taxon>Ostariophysi</taxon>
        <taxon>Siluriformes</taxon>
        <taxon>Bagridae</taxon>
        <taxon>Tachysurus</taxon>
    </lineage>
</organism>
<keyword evidence="2" id="KW-0812">Transmembrane</keyword>
<feature type="compositionally biased region" description="Low complexity" evidence="1">
    <location>
        <begin position="12"/>
        <end position="23"/>
    </location>
</feature>
<accession>A0AA88T996</accession>